<accession>A0ABP9X7E7</accession>
<keyword evidence="5 7" id="KW-0408">Iron</keyword>
<proteinExistence type="inferred from homology"/>
<dbReference type="Proteomes" id="UP001428290">
    <property type="component" value="Unassembled WGS sequence"/>
</dbReference>
<evidence type="ECO:0008006" key="10">
    <source>
        <dbReference type="Google" id="ProtNLM"/>
    </source>
</evidence>
<dbReference type="SUPFAM" id="SSF48264">
    <property type="entry name" value="Cytochrome P450"/>
    <property type="match status" value="1"/>
</dbReference>
<evidence type="ECO:0000256" key="7">
    <source>
        <dbReference type="RuleBase" id="RU000461"/>
    </source>
</evidence>
<sequence length="470" mass="53009">MTQNNKALLKTDIPGPKPLRIGGNIGTRFAFSLDRVQSVMDLYTHFGHIAAMVAHDTRRVFAFGPIFNHQILSNPKLFHVVPFLKAPANSALERLGHGLIMMNGDEHTYYRSLMQPSFHKQAIESYHHDIVNLTVSMLDSWERKESVWIVEEMRSLTIGIANKILFGIDKTIVQSSIGKDFQRWLQLITRPSTILFPINTLPFPYAKMLAFSSVLEQNVIALMHQKSSKNTNDVLSILLSSAKTSDESPSFLDLVGQVATLFLASYETTTNALVWTMLLLTQHPEIMHNVIAEIQSVCGQSPIEPLHVRSLPYLGSIIKESLRLLPPAIYSHRLTTEDCFLGDYHIPEGSRVSYSPYVTHRMADLYEEPRRFDPLRWESINPSPYEYLPFGAGARMCIGSGLAITQLTIILAMIIQRYSWKLPLNAKAHYQVLVSLGIKEDISLKLEKPTTATISQPIQGTIRRLVDFPA</sequence>
<keyword evidence="6 7" id="KW-0503">Monooxygenase</keyword>
<dbReference type="PRINTS" id="PR00463">
    <property type="entry name" value="EP450I"/>
</dbReference>
<comment type="caution">
    <text evidence="8">The sequence shown here is derived from an EMBL/GenBank/DDBJ whole genome shotgun (WGS) entry which is preliminary data.</text>
</comment>
<evidence type="ECO:0000256" key="1">
    <source>
        <dbReference type="ARBA" id="ARBA00010617"/>
    </source>
</evidence>
<dbReference type="InterPro" id="IPR036396">
    <property type="entry name" value="Cyt_P450_sf"/>
</dbReference>
<gene>
    <name evidence="8" type="ORF">Hgul01_04611</name>
</gene>
<keyword evidence="3 7" id="KW-0479">Metal-binding</keyword>
<dbReference type="PROSITE" id="PS00086">
    <property type="entry name" value="CYTOCHROME_P450"/>
    <property type="match status" value="1"/>
</dbReference>
<comment type="similarity">
    <text evidence="1 7">Belongs to the cytochrome P450 family.</text>
</comment>
<evidence type="ECO:0000313" key="9">
    <source>
        <dbReference type="Proteomes" id="UP001428290"/>
    </source>
</evidence>
<dbReference type="InterPro" id="IPR050196">
    <property type="entry name" value="Cytochrome_P450_Monoox"/>
</dbReference>
<evidence type="ECO:0000313" key="8">
    <source>
        <dbReference type="EMBL" id="GAA5530788.1"/>
    </source>
</evidence>
<protein>
    <recommendedName>
        <fullName evidence="10">Cytochrome P450</fullName>
    </recommendedName>
</protein>
<dbReference type="PANTHER" id="PTHR24291:SF50">
    <property type="entry name" value="BIFUNCTIONAL ALBAFLAVENONE MONOOXYGENASE_TERPENE SYNTHASE"/>
    <property type="match status" value="1"/>
</dbReference>
<dbReference type="RefSeq" id="WP_345724382.1">
    <property type="nucleotide sequence ID" value="NZ_BAABRU010000024.1"/>
</dbReference>
<evidence type="ECO:0000256" key="4">
    <source>
        <dbReference type="ARBA" id="ARBA00023002"/>
    </source>
</evidence>
<dbReference type="EMBL" id="BAABRU010000024">
    <property type="protein sequence ID" value="GAA5530788.1"/>
    <property type="molecule type" value="Genomic_DNA"/>
</dbReference>
<evidence type="ECO:0000256" key="6">
    <source>
        <dbReference type="ARBA" id="ARBA00023033"/>
    </source>
</evidence>
<evidence type="ECO:0000256" key="5">
    <source>
        <dbReference type="ARBA" id="ARBA00023004"/>
    </source>
</evidence>
<dbReference type="InterPro" id="IPR002401">
    <property type="entry name" value="Cyt_P450_E_grp-I"/>
</dbReference>
<dbReference type="Pfam" id="PF00067">
    <property type="entry name" value="p450"/>
    <property type="match status" value="1"/>
</dbReference>
<evidence type="ECO:0000256" key="2">
    <source>
        <dbReference type="ARBA" id="ARBA00022617"/>
    </source>
</evidence>
<keyword evidence="2 7" id="KW-0349">Heme</keyword>
<name>A0ABP9X7E7_9CHLR</name>
<keyword evidence="9" id="KW-1185">Reference proteome</keyword>
<dbReference type="InterPro" id="IPR001128">
    <property type="entry name" value="Cyt_P450"/>
</dbReference>
<keyword evidence="4 7" id="KW-0560">Oxidoreductase</keyword>
<dbReference type="InterPro" id="IPR017972">
    <property type="entry name" value="Cyt_P450_CS"/>
</dbReference>
<evidence type="ECO:0000256" key="3">
    <source>
        <dbReference type="ARBA" id="ARBA00022723"/>
    </source>
</evidence>
<dbReference type="PANTHER" id="PTHR24291">
    <property type="entry name" value="CYTOCHROME P450 FAMILY 4"/>
    <property type="match status" value="1"/>
</dbReference>
<dbReference type="Gene3D" id="1.10.630.10">
    <property type="entry name" value="Cytochrome P450"/>
    <property type="match status" value="1"/>
</dbReference>
<dbReference type="PRINTS" id="PR00385">
    <property type="entry name" value="P450"/>
</dbReference>
<reference evidence="8 9" key="1">
    <citation type="submission" date="2024-02" db="EMBL/GenBank/DDBJ databases">
        <title>Herpetosiphon gulosus NBRC 112829.</title>
        <authorList>
            <person name="Ichikawa N."/>
            <person name="Katano-Makiyama Y."/>
            <person name="Hidaka K."/>
        </authorList>
    </citation>
    <scope>NUCLEOTIDE SEQUENCE [LARGE SCALE GENOMIC DNA]</scope>
    <source>
        <strain evidence="8 9">NBRC 112829</strain>
    </source>
</reference>
<organism evidence="8 9">
    <name type="scientific">Herpetosiphon gulosus</name>
    <dbReference type="NCBI Taxonomy" id="1973496"/>
    <lineage>
        <taxon>Bacteria</taxon>
        <taxon>Bacillati</taxon>
        <taxon>Chloroflexota</taxon>
        <taxon>Chloroflexia</taxon>
        <taxon>Herpetosiphonales</taxon>
        <taxon>Herpetosiphonaceae</taxon>
        <taxon>Herpetosiphon</taxon>
    </lineage>
</organism>